<feature type="binding site" evidence="17">
    <location>
        <position position="324"/>
    </location>
    <ligand>
        <name>(6S)-NADPHX</name>
        <dbReference type="ChEBI" id="CHEBI:64076"/>
    </ligand>
</feature>
<evidence type="ECO:0000256" key="12">
    <source>
        <dbReference type="ARBA" id="ARBA00023239"/>
    </source>
</evidence>
<evidence type="ECO:0000256" key="16">
    <source>
        <dbReference type="ARBA" id="ARBA00049209"/>
    </source>
</evidence>
<evidence type="ECO:0000313" key="23">
    <source>
        <dbReference type="Proteomes" id="UP000605676"/>
    </source>
</evidence>
<dbReference type="SUPFAM" id="SSF53613">
    <property type="entry name" value="Ribokinase-like"/>
    <property type="match status" value="1"/>
</dbReference>
<sequence>MKILPISQIAEIDNYTIENEPITSIDLMERASLAFYKRFTNLYPHGDVSVLVGPGNNGGDALAIARMLIQDGREVQVYLIAEEHNLSEDAKINLSRLYQLKDGVNFLKLSEQFSLIESQDIIIDGLFGSGLNRPLKGFVKELVQYINALDAKVVSIDMPSGLFGEDNSANDHDAIMMVDQTISFQFPKLAFLLPENEIYVGDWYSEPIGLHSTKIKETHSDYCYTEEGHIKRLLKNQSRFAHKGHFGHALLLAGNYGKMGAAILASRACLKTGVGLLTTHIPRLGYLIIQTAVPEAMANIDRSDILISEFPDLDNYSAIGIGPGIGIKPNTQSALRELLESLNGKPIVLDADALNILAIDEELWELVPNNAILTPHPGEFDRLVGESYSSFERLQKALKFAKDMEVILVLKGAYTSVISSDGHCYFNSTGNYGMATAGSGDVLTGMLLSLLAQGYHPLDAARLGVYLHGLSADLLLNESAEASIIASDIISQIGAAFQQLTR</sequence>
<keyword evidence="12 17" id="KW-0456">Lyase</keyword>
<dbReference type="EMBL" id="JAENRR010000021">
    <property type="protein sequence ID" value="MBK3517740.1"/>
    <property type="molecule type" value="Genomic_DNA"/>
</dbReference>
<keyword evidence="11 18" id="KW-0413">Isomerase</keyword>
<keyword evidence="7 17" id="KW-0067">ATP-binding</keyword>
<comment type="cofactor">
    <cofactor evidence="17">
        <name>Mg(2+)</name>
        <dbReference type="ChEBI" id="CHEBI:18420"/>
    </cofactor>
</comment>
<dbReference type="PIRSF" id="PIRSF017184">
    <property type="entry name" value="Nnr"/>
    <property type="match status" value="1"/>
</dbReference>
<dbReference type="InterPro" id="IPR036652">
    <property type="entry name" value="YjeF_N_dom_sf"/>
</dbReference>
<dbReference type="InterPro" id="IPR017953">
    <property type="entry name" value="Carbohydrate_kinase_pred_CS"/>
</dbReference>
<dbReference type="EC" id="4.2.1.136" evidence="19"/>
<evidence type="ECO:0000259" key="20">
    <source>
        <dbReference type="PROSITE" id="PS51383"/>
    </source>
</evidence>
<evidence type="ECO:0000256" key="8">
    <source>
        <dbReference type="ARBA" id="ARBA00022857"/>
    </source>
</evidence>
<feature type="binding site" evidence="17">
    <location>
        <position position="376"/>
    </location>
    <ligand>
        <name>(6S)-NADPHX</name>
        <dbReference type="ChEBI" id="CHEBI:64076"/>
    </ligand>
</feature>
<feature type="binding site" evidence="18">
    <location>
        <begin position="128"/>
        <end position="134"/>
    </location>
    <ligand>
        <name>(6S)-NADPHX</name>
        <dbReference type="ChEBI" id="CHEBI:64076"/>
    </ligand>
</feature>
<evidence type="ECO:0000256" key="10">
    <source>
        <dbReference type="ARBA" id="ARBA00023027"/>
    </source>
</evidence>
<dbReference type="PANTHER" id="PTHR12592:SF0">
    <property type="entry name" value="ATP-DEPENDENT (S)-NAD(P)H-HYDRATE DEHYDRATASE"/>
    <property type="match status" value="1"/>
</dbReference>
<dbReference type="InterPro" id="IPR000631">
    <property type="entry name" value="CARKD"/>
</dbReference>
<dbReference type="PROSITE" id="PS51383">
    <property type="entry name" value="YJEF_C_3"/>
    <property type="match status" value="1"/>
</dbReference>
<comment type="similarity">
    <text evidence="3 19">In the N-terminal section; belongs to the NnrE/AIBP family.</text>
</comment>
<feature type="binding site" evidence="18">
    <location>
        <position position="124"/>
    </location>
    <ligand>
        <name>K(+)</name>
        <dbReference type="ChEBI" id="CHEBI:29103"/>
    </ligand>
</feature>
<keyword evidence="6 17" id="KW-0547">Nucleotide-binding</keyword>
<reference evidence="22 23" key="1">
    <citation type="submission" date="2021-01" db="EMBL/GenBank/DDBJ databases">
        <title>Carboxyliciviraga sp.nov., isolated from coastal sediments.</title>
        <authorList>
            <person name="Lu D."/>
            <person name="Zhang T."/>
        </authorList>
    </citation>
    <scope>NUCLEOTIDE SEQUENCE [LARGE SCALE GENOMIC DNA]</scope>
    <source>
        <strain evidence="22 23">N1Y132</strain>
    </source>
</reference>
<evidence type="ECO:0000256" key="6">
    <source>
        <dbReference type="ARBA" id="ARBA00022741"/>
    </source>
</evidence>
<dbReference type="PROSITE" id="PS51385">
    <property type="entry name" value="YJEF_N"/>
    <property type="match status" value="1"/>
</dbReference>
<keyword evidence="23" id="KW-1185">Reference proteome</keyword>
<dbReference type="EC" id="5.1.99.6" evidence="19"/>
<evidence type="ECO:0000256" key="15">
    <source>
        <dbReference type="ARBA" id="ARBA00048238"/>
    </source>
</evidence>
<evidence type="ECO:0000256" key="3">
    <source>
        <dbReference type="ARBA" id="ARBA00006001"/>
    </source>
</evidence>
<evidence type="ECO:0000256" key="4">
    <source>
        <dbReference type="ARBA" id="ARBA00009524"/>
    </source>
</evidence>
<evidence type="ECO:0000256" key="14">
    <source>
        <dbReference type="ARBA" id="ARBA00025153"/>
    </source>
</evidence>
<feature type="binding site" evidence="18">
    <location>
        <position position="160"/>
    </location>
    <ligand>
        <name>K(+)</name>
        <dbReference type="ChEBI" id="CHEBI:29103"/>
    </ligand>
</feature>
<dbReference type="Pfam" id="PF01256">
    <property type="entry name" value="Carb_kinase"/>
    <property type="match status" value="1"/>
</dbReference>
<keyword evidence="8 17" id="KW-0521">NADP</keyword>
<dbReference type="InterPro" id="IPR029056">
    <property type="entry name" value="Ribokinase-like"/>
</dbReference>
<comment type="catalytic activity">
    <reaction evidence="16 17 19">
        <text>(6S)-NADPHX + ADP = AMP + phosphate + NADPH + H(+)</text>
        <dbReference type="Rhea" id="RHEA:32235"/>
        <dbReference type="ChEBI" id="CHEBI:15378"/>
        <dbReference type="ChEBI" id="CHEBI:43474"/>
        <dbReference type="ChEBI" id="CHEBI:57783"/>
        <dbReference type="ChEBI" id="CHEBI:64076"/>
        <dbReference type="ChEBI" id="CHEBI:456215"/>
        <dbReference type="ChEBI" id="CHEBI:456216"/>
        <dbReference type="EC" id="4.2.1.136"/>
    </reaction>
</comment>
<proteinExistence type="inferred from homology"/>
<feature type="binding site" evidence="17">
    <location>
        <begin position="411"/>
        <end position="415"/>
    </location>
    <ligand>
        <name>AMP</name>
        <dbReference type="ChEBI" id="CHEBI:456215"/>
    </ligand>
</feature>
<name>A0ABS1HJV0_9BACT</name>
<comment type="catalytic activity">
    <reaction evidence="1 18 19">
        <text>(6R)-NADHX = (6S)-NADHX</text>
        <dbReference type="Rhea" id="RHEA:32215"/>
        <dbReference type="ChEBI" id="CHEBI:64074"/>
        <dbReference type="ChEBI" id="CHEBI:64075"/>
        <dbReference type="EC" id="5.1.99.6"/>
    </reaction>
</comment>
<keyword evidence="5 18" id="KW-0479">Metal-binding</keyword>
<feature type="binding site" evidence="17">
    <location>
        <position position="441"/>
    </location>
    <ligand>
        <name>(6S)-NADPHX</name>
        <dbReference type="ChEBI" id="CHEBI:64076"/>
    </ligand>
</feature>
<dbReference type="Proteomes" id="UP000605676">
    <property type="component" value="Unassembled WGS sequence"/>
</dbReference>
<comment type="catalytic activity">
    <reaction evidence="15 17 19">
        <text>(6S)-NADHX + ADP = AMP + phosphate + NADH + H(+)</text>
        <dbReference type="Rhea" id="RHEA:32223"/>
        <dbReference type="ChEBI" id="CHEBI:15378"/>
        <dbReference type="ChEBI" id="CHEBI:43474"/>
        <dbReference type="ChEBI" id="CHEBI:57945"/>
        <dbReference type="ChEBI" id="CHEBI:64074"/>
        <dbReference type="ChEBI" id="CHEBI:456215"/>
        <dbReference type="ChEBI" id="CHEBI:456216"/>
        <dbReference type="EC" id="4.2.1.136"/>
    </reaction>
</comment>
<feature type="binding site" evidence="17">
    <location>
        <position position="440"/>
    </location>
    <ligand>
        <name>AMP</name>
        <dbReference type="ChEBI" id="CHEBI:456215"/>
    </ligand>
</feature>
<evidence type="ECO:0000256" key="7">
    <source>
        <dbReference type="ARBA" id="ARBA00022840"/>
    </source>
</evidence>
<evidence type="ECO:0000256" key="2">
    <source>
        <dbReference type="ARBA" id="ARBA00000909"/>
    </source>
</evidence>
<comment type="similarity">
    <text evidence="4 19">In the C-terminal section; belongs to the NnrD/CARKD family.</text>
</comment>
<dbReference type="InterPro" id="IPR004443">
    <property type="entry name" value="YjeF_N_dom"/>
</dbReference>
<protein>
    <recommendedName>
        <fullName evidence="19">Bifunctional NAD(P)H-hydrate repair enzyme</fullName>
    </recommendedName>
    <alternativeName>
        <fullName evidence="19">Nicotinamide nucleotide repair protein</fullName>
    </alternativeName>
    <domain>
        <recommendedName>
            <fullName evidence="19">ADP-dependent (S)-NAD(P)H-hydrate dehydratase</fullName>
            <ecNumber evidence="19">4.2.1.136</ecNumber>
        </recommendedName>
        <alternativeName>
            <fullName evidence="19">ADP-dependent NAD(P)HX dehydratase</fullName>
        </alternativeName>
    </domain>
    <domain>
        <recommendedName>
            <fullName evidence="19">NAD(P)H-hydrate epimerase</fullName>
            <ecNumber evidence="19">5.1.99.6</ecNumber>
        </recommendedName>
    </domain>
</protein>
<dbReference type="Gene3D" id="3.40.1190.20">
    <property type="match status" value="1"/>
</dbReference>
<feature type="domain" description="YjeF N-terminal" evidence="21">
    <location>
        <begin position="9"/>
        <end position="216"/>
    </location>
</feature>
<comment type="similarity">
    <text evidence="18">Belongs to the NnrE/AIBP family.</text>
</comment>
<comment type="similarity">
    <text evidence="17">Belongs to the NnrD/CARKD family.</text>
</comment>
<keyword evidence="10 17" id="KW-0520">NAD</keyword>
<evidence type="ECO:0000256" key="18">
    <source>
        <dbReference type="HAMAP-Rule" id="MF_01966"/>
    </source>
</evidence>
<comment type="cofactor">
    <cofactor evidence="18 19">
        <name>K(+)</name>
        <dbReference type="ChEBI" id="CHEBI:29103"/>
    </cofactor>
    <text evidence="18 19">Binds 1 potassium ion per subunit.</text>
</comment>
<keyword evidence="13" id="KW-0511">Multifunctional enzyme</keyword>
<dbReference type="RefSeq" id="WP_200464970.1">
    <property type="nucleotide sequence ID" value="NZ_JAENRR010000021.1"/>
</dbReference>
<feature type="binding site" evidence="18">
    <location>
        <position position="57"/>
    </location>
    <ligand>
        <name>K(+)</name>
        <dbReference type="ChEBI" id="CHEBI:29103"/>
    </ligand>
</feature>
<accession>A0ABS1HJV0</accession>
<evidence type="ECO:0000256" key="19">
    <source>
        <dbReference type="PIRNR" id="PIRNR017184"/>
    </source>
</evidence>
<evidence type="ECO:0000256" key="11">
    <source>
        <dbReference type="ARBA" id="ARBA00023235"/>
    </source>
</evidence>
<dbReference type="NCBIfam" id="TIGR00196">
    <property type="entry name" value="yjeF_cterm"/>
    <property type="match status" value="1"/>
</dbReference>
<organism evidence="22 23">
    <name type="scientific">Carboxylicivirga marina</name>
    <dbReference type="NCBI Taxonomy" id="2800988"/>
    <lineage>
        <taxon>Bacteria</taxon>
        <taxon>Pseudomonadati</taxon>
        <taxon>Bacteroidota</taxon>
        <taxon>Bacteroidia</taxon>
        <taxon>Marinilabiliales</taxon>
        <taxon>Marinilabiliaceae</taxon>
        <taxon>Carboxylicivirga</taxon>
    </lineage>
</organism>
<feature type="binding site" evidence="17">
    <location>
        <position position="261"/>
    </location>
    <ligand>
        <name>(6S)-NADPHX</name>
        <dbReference type="ChEBI" id="CHEBI:64076"/>
    </ligand>
</feature>
<comment type="function">
    <text evidence="17">Catalyzes the dehydration of the S-form of NAD(P)HX at the expense of ADP, which is converted to AMP. Together with NAD(P)HX epimerase, which catalyzes the epimerization of the S- and R-forms, the enzyme allows the repair of both epimers of NAD(P)HX, a damaged form of NAD(P)H that is a result of enzymatic or heat-dependent hydration.</text>
</comment>
<gene>
    <name evidence="18" type="primary">nnrE</name>
    <name evidence="17" type="synonym">nnrD</name>
    <name evidence="22" type="ORF">JIV24_10395</name>
</gene>
<evidence type="ECO:0000313" key="22">
    <source>
        <dbReference type="EMBL" id="MBK3517740.1"/>
    </source>
</evidence>
<dbReference type="NCBIfam" id="TIGR00197">
    <property type="entry name" value="yjeF_nterm"/>
    <property type="match status" value="1"/>
</dbReference>
<comment type="function">
    <text evidence="18">Catalyzes the epimerization of the S- and R-forms of NAD(P)HX, a damaged form of NAD(P)H that is a result of enzymatic or heat-dependent hydration. This is a prerequisite for the S-specific NAD(P)H-hydrate dehydratase to allow the repair of both epimers of NAD(P)HX.</text>
</comment>
<evidence type="ECO:0000256" key="17">
    <source>
        <dbReference type="HAMAP-Rule" id="MF_01965"/>
    </source>
</evidence>
<comment type="caution">
    <text evidence="22">The sequence shown here is derived from an EMBL/GenBank/DDBJ whole genome shotgun (WGS) entry which is preliminary data.</text>
</comment>
<evidence type="ECO:0000256" key="9">
    <source>
        <dbReference type="ARBA" id="ARBA00022958"/>
    </source>
</evidence>
<comment type="catalytic activity">
    <reaction evidence="2 18 19">
        <text>(6R)-NADPHX = (6S)-NADPHX</text>
        <dbReference type="Rhea" id="RHEA:32227"/>
        <dbReference type="ChEBI" id="CHEBI:64076"/>
        <dbReference type="ChEBI" id="CHEBI:64077"/>
        <dbReference type="EC" id="5.1.99.6"/>
    </reaction>
</comment>
<comment type="function">
    <text evidence="14 19">Bifunctional enzyme that catalyzes the epimerization of the S- and R-forms of NAD(P)HX and the dehydration of the S-form of NAD(P)HX at the expense of ADP, which is converted to AMP. This allows the repair of both epimers of NAD(P)HX, a damaged form of NAD(P)H that is a result of enzymatic or heat-dependent hydration.</text>
</comment>
<dbReference type="CDD" id="cd01171">
    <property type="entry name" value="YXKO-related"/>
    <property type="match status" value="1"/>
</dbReference>
<comment type="subunit">
    <text evidence="17">Homotetramer.</text>
</comment>
<dbReference type="HAMAP" id="MF_01966">
    <property type="entry name" value="NADHX_epimerase"/>
    <property type="match status" value="1"/>
</dbReference>
<evidence type="ECO:0000256" key="13">
    <source>
        <dbReference type="ARBA" id="ARBA00023268"/>
    </source>
</evidence>
<feature type="domain" description="YjeF C-terminal" evidence="20">
    <location>
        <begin position="226"/>
        <end position="500"/>
    </location>
</feature>
<dbReference type="PROSITE" id="PS01050">
    <property type="entry name" value="YJEF_C_2"/>
    <property type="match status" value="1"/>
</dbReference>
<dbReference type="InterPro" id="IPR030677">
    <property type="entry name" value="Nnr"/>
</dbReference>
<feature type="binding site" evidence="18">
    <location>
        <begin position="56"/>
        <end position="60"/>
    </location>
    <ligand>
        <name>(6S)-NADPHX</name>
        <dbReference type="ChEBI" id="CHEBI:64076"/>
    </ligand>
</feature>
<feature type="binding site" evidence="18">
    <location>
        <position position="157"/>
    </location>
    <ligand>
        <name>(6S)-NADPHX</name>
        <dbReference type="ChEBI" id="CHEBI:64076"/>
    </ligand>
</feature>
<dbReference type="SUPFAM" id="SSF64153">
    <property type="entry name" value="YjeF N-terminal domain-like"/>
    <property type="match status" value="1"/>
</dbReference>
<comment type="caution">
    <text evidence="18">Lacks conserved residue(s) required for the propagation of feature annotation.</text>
</comment>
<evidence type="ECO:0000256" key="1">
    <source>
        <dbReference type="ARBA" id="ARBA00000013"/>
    </source>
</evidence>
<dbReference type="HAMAP" id="MF_01965">
    <property type="entry name" value="NADHX_dehydratase"/>
    <property type="match status" value="1"/>
</dbReference>
<keyword evidence="9 18" id="KW-0630">Potassium</keyword>
<dbReference type="PANTHER" id="PTHR12592">
    <property type="entry name" value="ATP-DEPENDENT (S)-NAD(P)H-HYDRATE DEHYDRATASE FAMILY MEMBER"/>
    <property type="match status" value="1"/>
</dbReference>
<evidence type="ECO:0000259" key="21">
    <source>
        <dbReference type="PROSITE" id="PS51385"/>
    </source>
</evidence>
<dbReference type="Gene3D" id="3.40.50.10260">
    <property type="entry name" value="YjeF N-terminal domain"/>
    <property type="match status" value="1"/>
</dbReference>
<evidence type="ECO:0000256" key="5">
    <source>
        <dbReference type="ARBA" id="ARBA00022723"/>
    </source>
</evidence>
<dbReference type="Pfam" id="PF03853">
    <property type="entry name" value="YjeF_N"/>
    <property type="match status" value="1"/>
</dbReference>